<proteinExistence type="predicted"/>
<evidence type="ECO:0000313" key="1">
    <source>
        <dbReference type="EMBL" id="BAJ77088.1"/>
    </source>
</evidence>
<accession>E9RJJ3</accession>
<geneLocation type="plasmid" evidence="1">
    <name>pLS32</name>
</geneLocation>
<name>E9RJJ3_BACNA</name>
<reference evidence="1" key="2">
    <citation type="submission" date="2011-02" db="EMBL/GenBank/DDBJ databases">
        <title>Genetic factors for stable replication of pLS32 in Bacillus subtilis.</title>
        <authorList>
            <person name="Itaya M."/>
        </authorList>
    </citation>
    <scope>NUCLEOTIDE SEQUENCE</scope>
    <source>
        <strain evidence="1">IAM 11631</strain>
        <plasmid evidence="1">pLS32</plasmid>
    </source>
</reference>
<evidence type="ECO:0008006" key="2">
    <source>
        <dbReference type="Google" id="ProtNLM"/>
    </source>
</evidence>
<organism evidence="1">
    <name type="scientific">Bacillus subtilis subsp. natto</name>
    <dbReference type="NCBI Taxonomy" id="86029"/>
    <lineage>
        <taxon>Bacteria</taxon>
        <taxon>Bacillati</taxon>
        <taxon>Bacillota</taxon>
        <taxon>Bacilli</taxon>
        <taxon>Bacillales</taxon>
        <taxon>Bacillaceae</taxon>
        <taxon>Bacillus</taxon>
    </lineage>
</organism>
<dbReference type="AlphaFoldDB" id="E9RJJ3"/>
<sequence length="128" mass="13856">MGSVDIAFTNSSQVAQNAQTIATTTQENLNEVKNNIVYKIDILSTNGTSFKNGLIDTTLVAVAFKGKDNITSSLPSSAFIWTKTNADGTPDDEWNQAHVGVGNTITITSEDVYSRATFQCDLDIEDEM</sequence>
<keyword evidence="1" id="KW-0614">Plasmid</keyword>
<protein>
    <recommendedName>
        <fullName evidence="2">Ig-like domain-containing protein</fullName>
    </recommendedName>
</protein>
<dbReference type="RefSeq" id="WP_013603358.1">
    <property type="nucleotide sequence ID" value="NC_015149.1"/>
</dbReference>
<dbReference type="EMBL" id="AB615353">
    <property type="protein sequence ID" value="BAJ77088.1"/>
    <property type="molecule type" value="Genomic_DNA"/>
</dbReference>
<reference evidence="1" key="1">
    <citation type="journal article" date="1997" name="Proc. Natl. Acad. Sci. U.S.A.">
        <title>Experimental surgery to create subgenomes of Bacillus subtilis 168.</title>
        <authorList>
            <person name="Itaya M."/>
            <person name="Tanaka T."/>
        </authorList>
    </citation>
    <scope>NUCLEOTIDE SEQUENCE</scope>
    <source>
        <strain evidence="1">IAM 11631</strain>
        <plasmid evidence="1">pLS32</plasmid>
    </source>
</reference>